<gene>
    <name evidence="2" type="ORF">CXQ85_002167</name>
</gene>
<sequence>MDVHRELRVIHDEYKSYFAECSLHLQSNLALPGDDDMFARALRRKTSVSHIRIKTGEENTHCITVCVAGWHEVGQTEYHPTFEALLNKLSPSFRNRFASELTEKLKGLS</sequence>
<proteinExistence type="predicted"/>
<name>A0A2V1AQN3_9ASCO</name>
<dbReference type="Pfam" id="PF05303">
    <property type="entry name" value="GSKIP_dom"/>
    <property type="match status" value="1"/>
</dbReference>
<dbReference type="SUPFAM" id="SSF103107">
    <property type="entry name" value="Hypothetical protein c14orf129, hspc210"/>
    <property type="match status" value="1"/>
</dbReference>
<protein>
    <recommendedName>
        <fullName evidence="1">GSKIP domain-containing protein</fullName>
    </recommendedName>
</protein>
<accession>A0A2V1AQN3</accession>
<dbReference type="Gene3D" id="3.30.2280.10">
    <property type="entry name" value="Hypothetical protein (hspc210)"/>
    <property type="match status" value="1"/>
</dbReference>
<comment type="caution">
    <text evidence="2">The sequence shown here is derived from an EMBL/GenBank/DDBJ whole genome shotgun (WGS) entry which is preliminary data.</text>
</comment>
<dbReference type="InterPro" id="IPR007967">
    <property type="entry name" value="GSKIP_dom"/>
</dbReference>
<keyword evidence="3" id="KW-1185">Reference proteome</keyword>
<dbReference type="InterPro" id="IPR023231">
    <property type="entry name" value="GSKIP_dom_sf"/>
</dbReference>
<dbReference type="AlphaFoldDB" id="A0A2V1AQN3"/>
<evidence type="ECO:0000313" key="3">
    <source>
        <dbReference type="Proteomes" id="UP000244309"/>
    </source>
</evidence>
<evidence type="ECO:0000259" key="1">
    <source>
        <dbReference type="Pfam" id="PF05303"/>
    </source>
</evidence>
<dbReference type="GeneID" id="37007498"/>
<feature type="domain" description="GSKIP" evidence="1">
    <location>
        <begin position="75"/>
        <end position="108"/>
    </location>
</feature>
<organism evidence="2 3">
    <name type="scientific">Candidozyma haemuli</name>
    <dbReference type="NCBI Taxonomy" id="45357"/>
    <lineage>
        <taxon>Eukaryota</taxon>
        <taxon>Fungi</taxon>
        <taxon>Dikarya</taxon>
        <taxon>Ascomycota</taxon>
        <taxon>Saccharomycotina</taxon>
        <taxon>Pichiomycetes</taxon>
        <taxon>Metschnikowiaceae</taxon>
        <taxon>Candidozyma</taxon>
    </lineage>
</organism>
<dbReference type="RefSeq" id="XP_025341320.1">
    <property type="nucleotide sequence ID" value="XM_025485855.1"/>
</dbReference>
<dbReference type="STRING" id="45357.A0A2V1AQN3"/>
<dbReference type="OrthoDB" id="5804279at2759"/>
<evidence type="ECO:0000313" key="2">
    <source>
        <dbReference type="EMBL" id="PVH20380.1"/>
    </source>
</evidence>
<dbReference type="VEuPathDB" id="FungiDB:CXQ85_002167"/>
<dbReference type="EMBL" id="PKFO01000003">
    <property type="protein sequence ID" value="PVH20380.1"/>
    <property type="molecule type" value="Genomic_DNA"/>
</dbReference>
<reference evidence="2 3" key="1">
    <citation type="submission" date="2017-12" db="EMBL/GenBank/DDBJ databases">
        <title>Genome Sequence of a Multidrug-Resistant Candida haemulonii Isolate from a Patient with Chronic Leg Ulcers in Israel.</title>
        <authorList>
            <person name="Chow N.A."/>
            <person name="Gade L."/>
            <person name="Batra D."/>
            <person name="Rowe L.A."/>
            <person name="Ben-Ami R."/>
            <person name="Loparev V.N."/>
            <person name="Litvintseva A.P."/>
        </authorList>
    </citation>
    <scope>NUCLEOTIDE SEQUENCE [LARGE SCALE GENOMIC DNA]</scope>
    <source>
        <strain evidence="2 3">B11899</strain>
    </source>
</reference>
<dbReference type="Proteomes" id="UP000244309">
    <property type="component" value="Unassembled WGS sequence"/>
</dbReference>